<gene>
    <name evidence="1" type="ORF">IK1_05638</name>
</gene>
<name>R8NCZ1_BACCX</name>
<protein>
    <submittedName>
        <fullName evidence="1">Uncharacterized protein</fullName>
    </submittedName>
</protein>
<proteinExistence type="predicted"/>
<accession>R8NCZ1</accession>
<dbReference type="Proteomes" id="UP000014020">
    <property type="component" value="Unassembled WGS sequence"/>
</dbReference>
<dbReference type="HOGENOM" id="CLU_3354371_0_0_9"/>
<organism evidence="1 2">
    <name type="scientific">Bacillus cereus (strain VD146)</name>
    <dbReference type="NCBI Taxonomy" id="1053236"/>
    <lineage>
        <taxon>Bacteria</taxon>
        <taxon>Bacillati</taxon>
        <taxon>Bacillota</taxon>
        <taxon>Bacilli</taxon>
        <taxon>Bacillales</taxon>
        <taxon>Bacillaceae</taxon>
        <taxon>Bacillus</taxon>
        <taxon>Bacillus cereus group</taxon>
    </lineage>
</organism>
<dbReference type="AlphaFoldDB" id="R8NCZ1"/>
<reference evidence="2" key="1">
    <citation type="submission" date="2012-12" db="EMBL/GenBank/DDBJ databases">
        <title>The genome sequence of Bacillus cereus VD146.</title>
        <authorList>
            <consortium name="The Broad Institute Genome Sequencing Platform"/>
            <consortium name="The Broad Institute Genome Sequencing Center for Infectious Disease"/>
            <person name="Feldgarden M."/>
            <person name="Van der Auwera G.A."/>
            <person name="Mahillon J."/>
            <person name="Duprez V."/>
            <person name="Timmery S."/>
            <person name="Mattelet C."/>
            <person name="Dierick K."/>
            <person name="Sun M."/>
            <person name="Yu Z."/>
            <person name="Zhu L."/>
            <person name="Hu X."/>
            <person name="Shank E.B."/>
            <person name="Swiecicka I."/>
            <person name="Hansen B.M."/>
            <person name="Andrup L."/>
            <person name="Walker B."/>
            <person name="Young S.K."/>
            <person name="Zeng Q."/>
            <person name="Gargeya S."/>
            <person name="Fitzgerald M."/>
            <person name="Haas B."/>
            <person name="Abouelleil A."/>
            <person name="Alvarado L."/>
            <person name="Arachchi H.M."/>
            <person name="Berlin A.M."/>
            <person name="Chapman S.B."/>
            <person name="Dewar J."/>
            <person name="Goldberg J."/>
            <person name="Griggs A."/>
            <person name="Gujja S."/>
            <person name="Hansen M."/>
            <person name="Howarth C."/>
            <person name="Imamovic A."/>
            <person name="Larimer J."/>
            <person name="McCowan C."/>
            <person name="Murphy C."/>
            <person name="Neiman D."/>
            <person name="Pearson M."/>
            <person name="Priest M."/>
            <person name="Roberts A."/>
            <person name="Saif S."/>
            <person name="Shea T."/>
            <person name="Sisk P."/>
            <person name="Sykes S."/>
            <person name="Wortman J."/>
            <person name="Nusbaum C."/>
            <person name="Birren B."/>
        </authorList>
    </citation>
    <scope>NUCLEOTIDE SEQUENCE [LARGE SCALE GENOMIC DNA]</scope>
    <source>
        <strain evidence="2">VD146</strain>
    </source>
</reference>
<evidence type="ECO:0000313" key="2">
    <source>
        <dbReference type="Proteomes" id="UP000014020"/>
    </source>
</evidence>
<evidence type="ECO:0000313" key="1">
    <source>
        <dbReference type="EMBL" id="EOP43928.1"/>
    </source>
</evidence>
<dbReference type="EMBL" id="AHFE01000034">
    <property type="protein sequence ID" value="EOP43928.1"/>
    <property type="molecule type" value="Genomic_DNA"/>
</dbReference>
<sequence>MTNKVEVAQALLEKINELTKGCNDIETALVKVYQSS</sequence>
<comment type="caution">
    <text evidence="1">The sequence shown here is derived from an EMBL/GenBank/DDBJ whole genome shotgun (WGS) entry which is preliminary data.</text>
</comment>